<dbReference type="PROSITE" id="PS51562">
    <property type="entry name" value="RNA_CAP0_MT"/>
    <property type="match status" value="1"/>
</dbReference>
<dbReference type="PANTHER" id="PTHR12189">
    <property type="entry name" value="MRNA GUANINE-7- METHYLTRANSFERASE"/>
    <property type="match status" value="1"/>
</dbReference>
<dbReference type="AlphaFoldDB" id="A0A6C0IV04"/>
<name>A0A6C0IV04_9ZZZZ</name>
<evidence type="ECO:0000256" key="3">
    <source>
        <dbReference type="ARBA" id="ARBA00022679"/>
    </source>
</evidence>
<dbReference type="CDD" id="cd02440">
    <property type="entry name" value="AdoMet_MTases"/>
    <property type="match status" value="1"/>
</dbReference>
<keyword evidence="5" id="KW-0694">RNA-binding</keyword>
<dbReference type="InterPro" id="IPR039753">
    <property type="entry name" value="RG7MT1"/>
</dbReference>
<dbReference type="GO" id="GO:0003723">
    <property type="term" value="F:RNA binding"/>
    <property type="evidence" value="ECO:0007669"/>
    <property type="project" value="UniProtKB-KW"/>
</dbReference>
<organism evidence="7">
    <name type="scientific">viral metagenome</name>
    <dbReference type="NCBI Taxonomy" id="1070528"/>
    <lineage>
        <taxon>unclassified sequences</taxon>
        <taxon>metagenomes</taxon>
        <taxon>organismal metagenomes</taxon>
    </lineage>
</organism>
<dbReference type="EC" id="2.1.1.56" evidence="1"/>
<evidence type="ECO:0000313" key="7">
    <source>
        <dbReference type="EMBL" id="QHT97058.1"/>
    </source>
</evidence>
<keyword evidence="2" id="KW-0489">Methyltransferase</keyword>
<dbReference type="Pfam" id="PF03291">
    <property type="entry name" value="mRNA_G-N7_MeTrfase"/>
    <property type="match status" value="1"/>
</dbReference>
<accession>A0A6C0IV04</accession>
<dbReference type="GO" id="GO:0005634">
    <property type="term" value="C:nucleus"/>
    <property type="evidence" value="ECO:0007669"/>
    <property type="project" value="TreeGrafter"/>
</dbReference>
<dbReference type="SUPFAM" id="SSF53335">
    <property type="entry name" value="S-adenosyl-L-methionine-dependent methyltransferases"/>
    <property type="match status" value="1"/>
</dbReference>
<dbReference type="GO" id="GO:0004482">
    <property type="term" value="F:mRNA 5'-cap (guanine-N7-)-methyltransferase activity"/>
    <property type="evidence" value="ECO:0007669"/>
    <property type="project" value="UniProtKB-EC"/>
</dbReference>
<evidence type="ECO:0000256" key="2">
    <source>
        <dbReference type="ARBA" id="ARBA00022603"/>
    </source>
</evidence>
<dbReference type="Gene3D" id="3.40.50.150">
    <property type="entry name" value="Vaccinia Virus protein VP39"/>
    <property type="match status" value="1"/>
</dbReference>
<keyword evidence="3" id="KW-0808">Transferase</keyword>
<protein>
    <recommendedName>
        <fullName evidence="1">mRNA (guanine-N(7))-methyltransferase</fullName>
        <ecNumber evidence="1">2.1.1.56</ecNumber>
    </recommendedName>
</protein>
<keyword evidence="4" id="KW-0949">S-adenosyl-L-methionine</keyword>
<evidence type="ECO:0000256" key="1">
    <source>
        <dbReference type="ARBA" id="ARBA00011926"/>
    </source>
</evidence>
<sequence length="465" mass="53098">MSSLLVKEHYDGVAKMAKQKRTRLELQTLPILNANNLIKKTMLSHVPIVSGARILDLCCGRGADIFKYNELHPSFVHFVDISSESLFGKEGASDRFNAAKDIQYKAEFTCADCFEPLTIHDTFDLVVCHFALHYAFDEKRRFETFMSNVASMMKPGAFFFATFPHAPTILSHCESGIFKNEVMTIEPISLINQSVYGQKYLFTLQHAITRCPEYLVPLSLFEDIVVKKHHIRPILHDTFINAAKIMNIPLPNEVMTRKSFYEVVDLYHAFIGQTTNISSDLDQFLENSKVRFCDTQILGNMFISSASIIVDGKTFASVSDMKISVFSARRDASERLLRLIREGDDVVLTIKSATIDSADLYVHIDYDNIMDFLPFFIHVIPLYHSVFFIVHSVDDTNENHFTPTDNLFFRTCDDVESSIRQIASRRGDKPHLIASRRLFFSDANMKVSDNVDELEHLLDTWNVDV</sequence>
<evidence type="ECO:0000259" key="6">
    <source>
        <dbReference type="PROSITE" id="PS51562"/>
    </source>
</evidence>
<dbReference type="PANTHER" id="PTHR12189:SF2">
    <property type="entry name" value="MRNA CAP GUANINE-N7 METHYLTRANSFERASE"/>
    <property type="match status" value="1"/>
</dbReference>
<dbReference type="EMBL" id="MN740271">
    <property type="protein sequence ID" value="QHT97058.1"/>
    <property type="molecule type" value="Genomic_DNA"/>
</dbReference>
<dbReference type="InterPro" id="IPR029063">
    <property type="entry name" value="SAM-dependent_MTases_sf"/>
</dbReference>
<proteinExistence type="predicted"/>
<feature type="domain" description="MRNA cap 0 methyltransferase" evidence="6">
    <location>
        <begin position="26"/>
        <end position="275"/>
    </location>
</feature>
<dbReference type="InterPro" id="IPR004971">
    <property type="entry name" value="mRNA_G-N7_MeTrfase_dom"/>
</dbReference>
<reference evidence="7" key="1">
    <citation type="journal article" date="2020" name="Nature">
        <title>Giant virus diversity and host interactions through global metagenomics.</title>
        <authorList>
            <person name="Schulz F."/>
            <person name="Roux S."/>
            <person name="Paez-Espino D."/>
            <person name="Jungbluth S."/>
            <person name="Walsh D.A."/>
            <person name="Denef V.J."/>
            <person name="McMahon K.D."/>
            <person name="Konstantinidis K.T."/>
            <person name="Eloe-Fadrosh E.A."/>
            <person name="Kyrpides N.C."/>
            <person name="Woyke T."/>
        </authorList>
    </citation>
    <scope>NUCLEOTIDE SEQUENCE</scope>
    <source>
        <strain evidence="7">GVMAG-M-3300024510-1</strain>
    </source>
</reference>
<evidence type="ECO:0000256" key="4">
    <source>
        <dbReference type="ARBA" id="ARBA00022691"/>
    </source>
</evidence>
<evidence type="ECO:0000256" key="5">
    <source>
        <dbReference type="ARBA" id="ARBA00022884"/>
    </source>
</evidence>